<dbReference type="eggNOG" id="COG3726">
    <property type="taxonomic scope" value="Bacteria"/>
</dbReference>
<protein>
    <submittedName>
        <fullName evidence="8">SMP protein</fullName>
    </submittedName>
</protein>
<keyword evidence="4 7" id="KW-0812">Transmembrane</keyword>
<evidence type="ECO:0000256" key="7">
    <source>
        <dbReference type="SAM" id="Phobius"/>
    </source>
</evidence>
<keyword evidence="3" id="KW-1003">Cell membrane</keyword>
<reference evidence="8 9" key="1">
    <citation type="journal article" date="2012" name="Science">
        <title>Ecological populations of bacteria act as socially cohesive units of antibiotic production and resistance.</title>
        <authorList>
            <person name="Cordero O.X."/>
            <person name="Wildschutte H."/>
            <person name="Kirkup B."/>
            <person name="Proehl S."/>
            <person name="Ngo L."/>
            <person name="Hussain F."/>
            <person name="Le Roux F."/>
            <person name="Mincer T."/>
            <person name="Polz M.F."/>
        </authorList>
    </citation>
    <scope>NUCLEOTIDE SEQUENCE [LARGE SCALE GENOMIC DNA]</scope>
    <source>
        <strain evidence="8 9">1S-45</strain>
    </source>
</reference>
<comment type="similarity">
    <text evidence="2">Belongs to the Smp family.</text>
</comment>
<evidence type="ECO:0000313" key="8">
    <source>
        <dbReference type="EMBL" id="OEF25857.1"/>
    </source>
</evidence>
<feature type="transmembrane region" description="Helical" evidence="7">
    <location>
        <begin position="165"/>
        <end position="186"/>
    </location>
</feature>
<evidence type="ECO:0000313" key="9">
    <source>
        <dbReference type="Proteomes" id="UP000094070"/>
    </source>
</evidence>
<evidence type="ECO:0000256" key="6">
    <source>
        <dbReference type="ARBA" id="ARBA00023136"/>
    </source>
</evidence>
<keyword evidence="9" id="KW-1185">Reference proteome</keyword>
<keyword evidence="6 7" id="KW-0472">Membrane</keyword>
<dbReference type="GO" id="GO:0005886">
    <property type="term" value="C:plasma membrane"/>
    <property type="evidence" value="ECO:0007669"/>
    <property type="project" value="UniProtKB-SubCell"/>
</dbReference>
<evidence type="ECO:0000256" key="4">
    <source>
        <dbReference type="ARBA" id="ARBA00022692"/>
    </source>
</evidence>
<evidence type="ECO:0000256" key="3">
    <source>
        <dbReference type="ARBA" id="ARBA00022475"/>
    </source>
</evidence>
<dbReference type="RefSeq" id="WP_017023847.1">
    <property type="nucleotide sequence ID" value="NZ_AJYK02000057.1"/>
</dbReference>
<dbReference type="Pfam" id="PF10144">
    <property type="entry name" value="SMP_2"/>
    <property type="match status" value="1"/>
</dbReference>
<dbReference type="Proteomes" id="UP000094070">
    <property type="component" value="Unassembled WGS sequence"/>
</dbReference>
<evidence type="ECO:0000256" key="2">
    <source>
        <dbReference type="ARBA" id="ARBA00005362"/>
    </source>
</evidence>
<accession>A0A1E5E2S9</accession>
<dbReference type="OrthoDB" id="6213658at2"/>
<proteinExistence type="inferred from homology"/>
<gene>
    <name evidence="8" type="ORF">A1QC_08035</name>
</gene>
<dbReference type="EMBL" id="AJYK02000057">
    <property type="protein sequence ID" value="OEF25857.1"/>
    <property type="molecule type" value="Genomic_DNA"/>
</dbReference>
<evidence type="ECO:0000256" key="1">
    <source>
        <dbReference type="ARBA" id="ARBA00004236"/>
    </source>
</evidence>
<comment type="caution">
    <text evidence="8">The sequence shown here is derived from an EMBL/GenBank/DDBJ whole genome shotgun (WGS) entry which is preliminary data.</text>
</comment>
<sequence length="200" mass="22476">MQTSLFSWRVFLRFAAIILLGGMFAYTIINSFVISRDNEHIQNQQLETLTNLLISQSALSASDMIINDDQDALLKLTNQISSDPLVLDTTIYNAEGVRLVASDNAQSVRETLGLDTPLKTASIGREQLVKPVFNDGSMIGFIRITFERGKVTAISDHRYRSSDHLMYMMLMLSFISGVLLCLLLLFKPKDQVENILLKDL</sequence>
<feature type="transmembrane region" description="Helical" evidence="7">
    <location>
        <begin position="6"/>
        <end position="29"/>
    </location>
</feature>
<comment type="subcellular location">
    <subcellularLocation>
        <location evidence="1">Cell membrane</location>
    </subcellularLocation>
</comment>
<dbReference type="AlphaFoldDB" id="A0A1E5E2S9"/>
<evidence type="ECO:0000256" key="5">
    <source>
        <dbReference type="ARBA" id="ARBA00022989"/>
    </source>
</evidence>
<dbReference type="InterPro" id="IPR019305">
    <property type="entry name" value="Uncharacterised_Smp"/>
</dbReference>
<name>A0A1E5E2S9_9VIBR</name>
<organism evidence="8 9">
    <name type="scientific">Vibrio rumoiensis 1S-45</name>
    <dbReference type="NCBI Taxonomy" id="1188252"/>
    <lineage>
        <taxon>Bacteria</taxon>
        <taxon>Pseudomonadati</taxon>
        <taxon>Pseudomonadota</taxon>
        <taxon>Gammaproteobacteria</taxon>
        <taxon>Vibrionales</taxon>
        <taxon>Vibrionaceae</taxon>
        <taxon>Vibrio</taxon>
    </lineage>
</organism>
<keyword evidence="5 7" id="KW-1133">Transmembrane helix</keyword>
<dbReference type="STRING" id="1188252.A1QC_08035"/>